<protein>
    <submittedName>
        <fullName evidence="10">KpsF/GutQ family sugar-phosphate isomerase</fullName>
    </submittedName>
</protein>
<dbReference type="InterPro" id="IPR046348">
    <property type="entry name" value="SIS_dom_sf"/>
</dbReference>
<reference evidence="10 11" key="1">
    <citation type="submission" date="2020-01" db="EMBL/GenBank/DDBJ databases">
        <title>Genomes assembled from Gulf of Kutch pelagic sediment metagenomes.</title>
        <authorList>
            <person name="Chandrashekar M."/>
            <person name="Mahajan M.S."/>
            <person name="Dave K.J."/>
            <person name="Vatsa P."/>
            <person name="Nathani N.M."/>
        </authorList>
    </citation>
    <scope>NUCLEOTIDE SEQUENCE [LARGE SCALE GENOMIC DNA]</scope>
    <source>
        <strain evidence="10">KS3-K002</strain>
    </source>
</reference>
<dbReference type="InterPro" id="IPR050986">
    <property type="entry name" value="GutQ/KpsF_isomerases"/>
</dbReference>
<feature type="binding site" evidence="5">
    <location>
        <position position="76"/>
    </location>
    <ligand>
        <name>Zn(2+)</name>
        <dbReference type="ChEBI" id="CHEBI:29105"/>
    </ligand>
</feature>
<dbReference type="GO" id="GO:0005975">
    <property type="term" value="P:carbohydrate metabolic process"/>
    <property type="evidence" value="ECO:0007669"/>
    <property type="project" value="InterPro"/>
</dbReference>
<name>A0AAE5C987_9BACT</name>
<evidence type="ECO:0000259" key="9">
    <source>
        <dbReference type="PROSITE" id="PS51464"/>
    </source>
</evidence>
<feature type="site" description="Catalytically relevant" evidence="6">
    <location>
        <position position="105"/>
    </location>
</feature>
<dbReference type="FunFam" id="3.40.50.10490:FF:000011">
    <property type="entry name" value="Arabinose 5-phosphate isomerase"/>
    <property type="match status" value="1"/>
</dbReference>
<feature type="domain" description="CBS" evidence="8">
    <location>
        <begin position="203"/>
        <end position="261"/>
    </location>
</feature>
<evidence type="ECO:0000259" key="8">
    <source>
        <dbReference type="PROSITE" id="PS51371"/>
    </source>
</evidence>
<dbReference type="GO" id="GO:0046872">
    <property type="term" value="F:metal ion binding"/>
    <property type="evidence" value="ECO:0007669"/>
    <property type="project" value="UniProtKB-KW"/>
</dbReference>
<evidence type="ECO:0000256" key="4">
    <source>
        <dbReference type="PIRNR" id="PIRNR004692"/>
    </source>
</evidence>
<proteinExistence type="inferred from homology"/>
<dbReference type="Proteomes" id="UP000702544">
    <property type="component" value="Unassembled WGS sequence"/>
</dbReference>
<feature type="site" description="Catalytically relevant" evidence="6">
    <location>
        <position position="187"/>
    </location>
</feature>
<feature type="domain" description="CBS" evidence="8">
    <location>
        <begin position="270"/>
        <end position="322"/>
    </location>
</feature>
<dbReference type="Gene3D" id="3.10.580.10">
    <property type="entry name" value="CBS-domain"/>
    <property type="match status" value="1"/>
</dbReference>
<keyword evidence="2" id="KW-0677">Repeat</keyword>
<dbReference type="InterPro" id="IPR004800">
    <property type="entry name" value="KdsD/KpsF-type"/>
</dbReference>
<dbReference type="PROSITE" id="PS51464">
    <property type="entry name" value="SIS"/>
    <property type="match status" value="1"/>
</dbReference>
<gene>
    <name evidence="10" type="ORF">GWO12_09030</name>
</gene>
<keyword evidence="3 7" id="KW-0129">CBS domain</keyword>
<feature type="site" description="Catalytically relevant" evidence="6">
    <location>
        <position position="53"/>
    </location>
</feature>
<comment type="caution">
    <text evidence="10">The sequence shown here is derived from an EMBL/GenBank/DDBJ whole genome shotgun (WGS) entry which is preliminary data.</text>
</comment>
<dbReference type="CDD" id="cd05014">
    <property type="entry name" value="SIS_Kpsf"/>
    <property type="match status" value="1"/>
</dbReference>
<dbReference type="CDD" id="cd04604">
    <property type="entry name" value="CBS_pair_SIS_assoc"/>
    <property type="match status" value="1"/>
</dbReference>
<dbReference type="GO" id="GO:0097367">
    <property type="term" value="F:carbohydrate derivative binding"/>
    <property type="evidence" value="ECO:0007669"/>
    <property type="project" value="InterPro"/>
</dbReference>
<accession>A0AAE5C987</accession>
<dbReference type="InterPro" id="IPR001347">
    <property type="entry name" value="SIS_dom"/>
</dbReference>
<evidence type="ECO:0000256" key="3">
    <source>
        <dbReference type="ARBA" id="ARBA00023122"/>
    </source>
</evidence>
<dbReference type="Pfam" id="PF01380">
    <property type="entry name" value="SIS"/>
    <property type="match status" value="1"/>
</dbReference>
<dbReference type="PANTHER" id="PTHR42745">
    <property type="match status" value="1"/>
</dbReference>
<evidence type="ECO:0000256" key="7">
    <source>
        <dbReference type="PROSITE-ProRule" id="PRU00703"/>
    </source>
</evidence>
<keyword evidence="5" id="KW-0479">Metal-binding</keyword>
<feature type="domain" description="SIS" evidence="9">
    <location>
        <begin position="35"/>
        <end position="178"/>
    </location>
</feature>
<evidence type="ECO:0000256" key="2">
    <source>
        <dbReference type="ARBA" id="ARBA00022737"/>
    </source>
</evidence>
<dbReference type="AlphaFoldDB" id="A0AAE5C987"/>
<organism evidence="10 11">
    <name type="scientific">Candidatus Kutchimonas denitrificans</name>
    <dbReference type="NCBI Taxonomy" id="3056748"/>
    <lineage>
        <taxon>Bacteria</taxon>
        <taxon>Pseudomonadati</taxon>
        <taxon>Gemmatimonadota</taxon>
        <taxon>Gemmatimonadia</taxon>
        <taxon>Candidatus Palauibacterales</taxon>
        <taxon>Candidatus Palauibacteraceae</taxon>
        <taxon>Candidatus Kutchimonas</taxon>
    </lineage>
</organism>
<dbReference type="SMART" id="SM00116">
    <property type="entry name" value="CBS"/>
    <property type="match status" value="2"/>
</dbReference>
<keyword evidence="10" id="KW-0413">Isomerase</keyword>
<dbReference type="PROSITE" id="PS51371">
    <property type="entry name" value="CBS"/>
    <property type="match status" value="2"/>
</dbReference>
<dbReference type="InterPro" id="IPR035474">
    <property type="entry name" value="SIS_Kpsf"/>
</dbReference>
<dbReference type="GO" id="GO:1901135">
    <property type="term" value="P:carbohydrate derivative metabolic process"/>
    <property type="evidence" value="ECO:0007669"/>
    <property type="project" value="InterPro"/>
</dbReference>
<comment type="similarity">
    <text evidence="1 4">Belongs to the SIS family. GutQ/KpsF subfamily.</text>
</comment>
<dbReference type="PANTHER" id="PTHR42745:SF1">
    <property type="entry name" value="ARABINOSE 5-PHOSPHATE ISOMERASE KDSD"/>
    <property type="match status" value="1"/>
</dbReference>
<dbReference type="SUPFAM" id="SSF53697">
    <property type="entry name" value="SIS domain"/>
    <property type="match status" value="1"/>
</dbReference>
<dbReference type="InterPro" id="IPR046342">
    <property type="entry name" value="CBS_dom_sf"/>
</dbReference>
<dbReference type="Pfam" id="PF00571">
    <property type="entry name" value="CBS"/>
    <property type="match status" value="2"/>
</dbReference>
<evidence type="ECO:0000256" key="1">
    <source>
        <dbReference type="ARBA" id="ARBA00008165"/>
    </source>
</evidence>
<sequence>MDKSQLIETGKQVIRLEAREVERLADRIGEEFARAVELLVGLKGRAIVSGVGKSGIIARKLAATLTSTGTPAFFLHPVEGLHGDVGMVLRDDLLILISKSGESEELFDLLRAVKRLGVPIITFTGSRGSTLADYSDILLDVAVEEEACPHDLAPTASTTAALAMSDALAVSVLTRKGFGQDDFAKLHPGGKLGRQLLKVSDLMVSEPDKVPWLAKTATLREAMLEIAFKRGTVPIVDDERRIIGVITAGDLTRFVDNKEEFFHRQVSEAMNPNPKTVRCDTLAVEAVYLMEKHGIMALPVEDADERLAGMVHLHDLMRARVV</sequence>
<feature type="site" description="Catalytically relevant" evidence="6">
    <location>
        <position position="146"/>
    </location>
</feature>
<dbReference type="GO" id="GO:0019146">
    <property type="term" value="F:arabinose-5-phosphate isomerase activity"/>
    <property type="evidence" value="ECO:0007669"/>
    <property type="project" value="UniProtKB-ARBA"/>
</dbReference>
<evidence type="ECO:0000313" key="10">
    <source>
        <dbReference type="EMBL" id="NIR75241.1"/>
    </source>
</evidence>
<keyword evidence="5" id="KW-0862">Zinc</keyword>
<evidence type="ECO:0000313" key="11">
    <source>
        <dbReference type="Proteomes" id="UP000702544"/>
    </source>
</evidence>
<dbReference type="InterPro" id="IPR000644">
    <property type="entry name" value="CBS_dom"/>
</dbReference>
<dbReference type="Gene3D" id="3.40.50.10490">
    <property type="entry name" value="Glucose-6-phosphate isomerase like protein, domain 1"/>
    <property type="match status" value="1"/>
</dbReference>
<evidence type="ECO:0000256" key="5">
    <source>
        <dbReference type="PIRSR" id="PIRSR004692-2"/>
    </source>
</evidence>
<evidence type="ECO:0000256" key="6">
    <source>
        <dbReference type="PIRSR" id="PIRSR004692-3"/>
    </source>
</evidence>
<dbReference type="PIRSF" id="PIRSF004692">
    <property type="entry name" value="KdsD_KpsF"/>
    <property type="match status" value="1"/>
</dbReference>
<dbReference type="EMBL" id="JAACAK010000067">
    <property type="protein sequence ID" value="NIR75241.1"/>
    <property type="molecule type" value="Genomic_DNA"/>
</dbReference>
<dbReference type="NCBIfam" id="TIGR00393">
    <property type="entry name" value="kpsF"/>
    <property type="match status" value="1"/>
</dbReference>